<dbReference type="EMBL" id="UGTS01000004">
    <property type="protein sequence ID" value="SUC20281.1"/>
    <property type="molecule type" value="Genomic_DNA"/>
</dbReference>
<dbReference type="Proteomes" id="UP000254191">
    <property type="component" value="Unassembled WGS sequence"/>
</dbReference>
<accession>A0A379FID4</accession>
<dbReference type="AlphaFoldDB" id="A0A379FID4"/>
<evidence type="ECO:0008006" key="3">
    <source>
        <dbReference type="Google" id="ProtNLM"/>
    </source>
</evidence>
<dbReference type="InterPro" id="IPR013783">
    <property type="entry name" value="Ig-like_fold"/>
</dbReference>
<proteinExistence type="predicted"/>
<evidence type="ECO:0000313" key="2">
    <source>
        <dbReference type="Proteomes" id="UP000254191"/>
    </source>
</evidence>
<reference evidence="1 2" key="1">
    <citation type="submission" date="2018-06" db="EMBL/GenBank/DDBJ databases">
        <authorList>
            <consortium name="Pathogen Informatics"/>
            <person name="Doyle S."/>
        </authorList>
    </citation>
    <scope>NUCLEOTIDE SEQUENCE [LARGE SCALE GENOMIC DNA]</scope>
    <source>
        <strain evidence="1 2">NCTC11938</strain>
    </source>
</reference>
<name>A0A379FID4_PROMI</name>
<gene>
    <name evidence="1" type="ORF">NCTC11938_01717</name>
</gene>
<sequence>MVTIPEATDGVNADELKDGVQTEVTVPGGSAAGDTLTLTITKPDGSTDTVEHTLTADEVTAGKADVTIPADKVTADGNYSVTAEITDPAVIPVVRVNLLTLWLIRKFRAIQTVMVWWIQHR</sequence>
<protein>
    <recommendedName>
        <fullName evidence="3">RTX family exoprotein A</fullName>
    </recommendedName>
</protein>
<organism evidence="1 2">
    <name type="scientific">Proteus mirabilis</name>
    <dbReference type="NCBI Taxonomy" id="584"/>
    <lineage>
        <taxon>Bacteria</taxon>
        <taxon>Pseudomonadati</taxon>
        <taxon>Pseudomonadota</taxon>
        <taxon>Gammaproteobacteria</taxon>
        <taxon>Enterobacterales</taxon>
        <taxon>Morganellaceae</taxon>
        <taxon>Proteus</taxon>
    </lineage>
</organism>
<dbReference type="Gene3D" id="2.60.40.10">
    <property type="entry name" value="Immunoglobulins"/>
    <property type="match status" value="1"/>
</dbReference>
<evidence type="ECO:0000313" key="1">
    <source>
        <dbReference type="EMBL" id="SUC20281.1"/>
    </source>
</evidence>